<reference evidence="2 3" key="1">
    <citation type="submission" date="2015-01" db="EMBL/GenBank/DDBJ databases">
        <title>Genome Sequencing of Rickettsiales.</title>
        <authorList>
            <person name="Daugherty S.C."/>
            <person name="Su Q."/>
            <person name="Abolude K."/>
            <person name="Beier-Sexton M."/>
            <person name="Carlyon J.A."/>
            <person name="Carter R."/>
            <person name="Day N.P."/>
            <person name="Dumler S.J."/>
            <person name="Dyachenko V."/>
            <person name="Godinez A."/>
            <person name="Kurtti T.J."/>
            <person name="Lichay M."/>
            <person name="Mullins K.E."/>
            <person name="Ott S."/>
            <person name="Pappas-Brown V."/>
            <person name="Paris D.H."/>
            <person name="Patel P."/>
            <person name="Richards A.L."/>
            <person name="Sadzewicz L."/>
            <person name="Sears K."/>
            <person name="Seidman D."/>
            <person name="Sengamalay N."/>
            <person name="Stenos J."/>
            <person name="Tallon L.J."/>
            <person name="Vincent G."/>
            <person name="Fraser C.M."/>
            <person name="Munderloh U."/>
            <person name="Dunning-Hotopp J.C."/>
        </authorList>
    </citation>
    <scope>NUCLEOTIDE SEQUENCE [LARGE SCALE GENOMIC DNA]</scope>
    <source>
        <strain evidence="2 3">NCH-1</strain>
    </source>
</reference>
<sequence>MSRMAAVREKVSGNKFLSATSGKLIPLCAFYGVLKEFLYLVPLILCMP</sequence>
<protein>
    <submittedName>
        <fullName evidence="2">Uncharacterized protein</fullName>
    </submittedName>
</protein>
<evidence type="ECO:0000313" key="3">
    <source>
        <dbReference type="Proteomes" id="UP000033754"/>
    </source>
</evidence>
<accession>A0A0F3NND7</accession>
<evidence type="ECO:0000313" key="2">
    <source>
        <dbReference type="EMBL" id="KJV68439.1"/>
    </source>
</evidence>
<feature type="transmembrane region" description="Helical" evidence="1">
    <location>
        <begin position="24"/>
        <end position="45"/>
    </location>
</feature>
<keyword evidence="1" id="KW-0472">Membrane</keyword>
<dbReference type="EMBL" id="LANT01000001">
    <property type="protein sequence ID" value="KJV68439.1"/>
    <property type="molecule type" value="Genomic_DNA"/>
</dbReference>
<name>A0A0F3NND7_ANAPH</name>
<organism evidence="2 3">
    <name type="scientific">Anaplasma phagocytophilum str. NCH-1</name>
    <dbReference type="NCBI Taxonomy" id="1359161"/>
    <lineage>
        <taxon>Bacteria</taxon>
        <taxon>Pseudomonadati</taxon>
        <taxon>Pseudomonadota</taxon>
        <taxon>Alphaproteobacteria</taxon>
        <taxon>Rickettsiales</taxon>
        <taxon>Anaplasmataceae</taxon>
        <taxon>Anaplasma</taxon>
        <taxon>phagocytophilum group</taxon>
    </lineage>
</organism>
<keyword evidence="1" id="KW-0812">Transmembrane</keyword>
<dbReference type="PATRIC" id="fig|1359161.3.peg.49"/>
<comment type="caution">
    <text evidence="2">The sequence shown here is derived from an EMBL/GenBank/DDBJ whole genome shotgun (WGS) entry which is preliminary data.</text>
</comment>
<dbReference type="Proteomes" id="UP000033754">
    <property type="component" value="Unassembled WGS sequence"/>
</dbReference>
<evidence type="ECO:0000256" key="1">
    <source>
        <dbReference type="SAM" id="Phobius"/>
    </source>
</evidence>
<proteinExistence type="predicted"/>
<gene>
    <name evidence="2" type="ORF">EPHNCH_0052</name>
</gene>
<keyword evidence="1" id="KW-1133">Transmembrane helix</keyword>
<dbReference type="AlphaFoldDB" id="A0A0F3NND7"/>